<evidence type="ECO:0000256" key="1">
    <source>
        <dbReference type="SAM" id="SignalP"/>
    </source>
</evidence>
<dbReference type="EMBL" id="BSYO01000003">
    <property type="protein sequence ID" value="GMH02129.1"/>
    <property type="molecule type" value="Genomic_DNA"/>
</dbReference>
<sequence>MLLHFQLTVCALLSAFETRSVAVLWVQLLELGLADTRCTSVPTMVLASGTAVAITGRGFDAVLSFLLQ</sequence>
<comment type="caution">
    <text evidence="2">The sequence shown here is derived from an EMBL/GenBank/DDBJ whole genome shotgun (WGS) entry which is preliminary data.</text>
</comment>
<evidence type="ECO:0000313" key="2">
    <source>
        <dbReference type="EMBL" id="GMH02129.1"/>
    </source>
</evidence>
<reference evidence="2" key="1">
    <citation type="submission" date="2023-05" db="EMBL/GenBank/DDBJ databases">
        <title>Nepenthes gracilis genome sequencing.</title>
        <authorList>
            <person name="Fukushima K."/>
        </authorList>
    </citation>
    <scope>NUCLEOTIDE SEQUENCE</scope>
    <source>
        <strain evidence="2">SING2019-196</strain>
    </source>
</reference>
<feature type="chain" id="PRO_5042229606" description="Secreted protein" evidence="1">
    <location>
        <begin position="23"/>
        <end position="68"/>
    </location>
</feature>
<name>A0AAD3XEF1_NEPGR</name>
<accession>A0AAD3XEF1</accession>
<keyword evidence="3" id="KW-1185">Reference proteome</keyword>
<keyword evidence="1" id="KW-0732">Signal</keyword>
<dbReference type="AlphaFoldDB" id="A0AAD3XEF1"/>
<organism evidence="2 3">
    <name type="scientific">Nepenthes gracilis</name>
    <name type="common">Slender pitcher plant</name>
    <dbReference type="NCBI Taxonomy" id="150966"/>
    <lineage>
        <taxon>Eukaryota</taxon>
        <taxon>Viridiplantae</taxon>
        <taxon>Streptophyta</taxon>
        <taxon>Embryophyta</taxon>
        <taxon>Tracheophyta</taxon>
        <taxon>Spermatophyta</taxon>
        <taxon>Magnoliopsida</taxon>
        <taxon>eudicotyledons</taxon>
        <taxon>Gunneridae</taxon>
        <taxon>Pentapetalae</taxon>
        <taxon>Caryophyllales</taxon>
        <taxon>Nepenthaceae</taxon>
        <taxon>Nepenthes</taxon>
    </lineage>
</organism>
<gene>
    <name evidence="2" type="ORF">Nepgr_003968</name>
</gene>
<dbReference type="Proteomes" id="UP001279734">
    <property type="component" value="Unassembled WGS sequence"/>
</dbReference>
<evidence type="ECO:0008006" key="4">
    <source>
        <dbReference type="Google" id="ProtNLM"/>
    </source>
</evidence>
<proteinExistence type="predicted"/>
<evidence type="ECO:0000313" key="3">
    <source>
        <dbReference type="Proteomes" id="UP001279734"/>
    </source>
</evidence>
<protein>
    <recommendedName>
        <fullName evidence="4">Secreted protein</fullName>
    </recommendedName>
</protein>
<feature type="signal peptide" evidence="1">
    <location>
        <begin position="1"/>
        <end position="22"/>
    </location>
</feature>